<name>A0ABT5DU27_9BACT</name>
<dbReference type="InterPro" id="IPR002020">
    <property type="entry name" value="Citrate_synthase"/>
</dbReference>
<dbReference type="Proteomes" id="UP001221686">
    <property type="component" value="Unassembled WGS sequence"/>
</dbReference>
<evidence type="ECO:0000313" key="6">
    <source>
        <dbReference type="EMBL" id="MDC0716559.1"/>
    </source>
</evidence>
<comment type="caution">
    <text evidence="6">The sequence shown here is derived from an EMBL/GenBank/DDBJ whole genome shotgun (WGS) entry which is preliminary data.</text>
</comment>
<dbReference type="InterPro" id="IPR024176">
    <property type="entry name" value="Citrate_synthase_bac-typ"/>
</dbReference>
<sequence length="358" mass="36859">MTRSGLEGVVVADTRLSEVDGERGRLVVAGHDIEGLAGGTSFEALAELLWTGALPQAGAQGRTREALAEGRARAFARLEAAGPGRFADGMDALRATTAQLAADDGFDTPAALTGAVAVFAAAWARVRAGGRPVAPDRSLPHAADYLRMIEGEAPTPARAAALEAYLVTVADHGMNASTFAARVVASTGSDPVSAIVAAIGALKGPLHGGAPGPVLDMLDAIGEPDQAAQWVEAELAAGRRIMGMGHRIYRVRDPRAAVLEAALGRLEQAGVTGGRLALARAVERAAEGALRAKYPDRALAANVEFYTAVLLDAVGLGRTAFSPTFAVGRVAGWCAHVLEQRATGRLIRPASRYVGPPG</sequence>
<accession>A0ABT5DU27</accession>
<evidence type="ECO:0000256" key="4">
    <source>
        <dbReference type="ARBA" id="ARBA00049288"/>
    </source>
</evidence>
<dbReference type="GO" id="GO:0036440">
    <property type="term" value="F:citrate synthase activity"/>
    <property type="evidence" value="ECO:0007669"/>
    <property type="project" value="UniProtKB-EC"/>
</dbReference>
<dbReference type="NCBIfam" id="NF009005">
    <property type="entry name" value="PRK12350.1"/>
    <property type="match status" value="1"/>
</dbReference>
<reference evidence="6 7" key="1">
    <citation type="submission" date="2022-11" db="EMBL/GenBank/DDBJ databases">
        <title>Minimal conservation of predation-associated metabolite biosynthetic gene clusters underscores biosynthetic potential of Myxococcota including descriptions for ten novel species: Archangium lansinium sp. nov., Myxococcus landrumus sp. nov., Nannocystis bai.</title>
        <authorList>
            <person name="Ahearne A."/>
            <person name="Stevens C."/>
            <person name="Dowd S."/>
        </authorList>
    </citation>
    <scope>NUCLEOTIDE SEQUENCE [LARGE SCALE GENOMIC DNA]</scope>
    <source>
        <strain evidence="6 7">BB15-2</strain>
    </source>
</reference>
<evidence type="ECO:0000256" key="3">
    <source>
        <dbReference type="ARBA" id="ARBA00022679"/>
    </source>
</evidence>
<dbReference type="PIRSF" id="PIRSF001369">
    <property type="entry name" value="Citrate_synth"/>
    <property type="match status" value="1"/>
</dbReference>
<gene>
    <name evidence="6" type="ORF">POL25_06630</name>
</gene>
<dbReference type="PRINTS" id="PR00143">
    <property type="entry name" value="CITRTSNTHASE"/>
</dbReference>
<keyword evidence="7" id="KW-1185">Reference proteome</keyword>
<evidence type="ECO:0000313" key="7">
    <source>
        <dbReference type="Proteomes" id="UP001221686"/>
    </source>
</evidence>
<dbReference type="Pfam" id="PF00285">
    <property type="entry name" value="Citrate_synt"/>
    <property type="match status" value="1"/>
</dbReference>
<evidence type="ECO:0000256" key="2">
    <source>
        <dbReference type="ARBA" id="ARBA00010566"/>
    </source>
</evidence>
<dbReference type="Gene3D" id="1.10.230.10">
    <property type="entry name" value="Cytochrome P450-Terp, domain 2"/>
    <property type="match status" value="1"/>
</dbReference>
<protein>
    <recommendedName>
        <fullName evidence="5">Citrate synthase</fullName>
    </recommendedName>
</protein>
<evidence type="ECO:0000256" key="1">
    <source>
        <dbReference type="ARBA" id="ARBA00004751"/>
    </source>
</evidence>
<dbReference type="InterPro" id="IPR016143">
    <property type="entry name" value="Citrate_synth-like_sm_a-sub"/>
</dbReference>
<dbReference type="InterPro" id="IPR036969">
    <property type="entry name" value="Citrate_synthase_sf"/>
</dbReference>
<organism evidence="6 7">
    <name type="scientific">Nannocystis bainbridge</name>
    <dbReference type="NCBI Taxonomy" id="2995303"/>
    <lineage>
        <taxon>Bacteria</taxon>
        <taxon>Pseudomonadati</taxon>
        <taxon>Myxococcota</taxon>
        <taxon>Polyangia</taxon>
        <taxon>Nannocystales</taxon>
        <taxon>Nannocystaceae</taxon>
        <taxon>Nannocystis</taxon>
    </lineage>
</organism>
<dbReference type="SUPFAM" id="SSF48256">
    <property type="entry name" value="Citrate synthase"/>
    <property type="match status" value="1"/>
</dbReference>
<dbReference type="EMBL" id="JAQNDL010000001">
    <property type="protein sequence ID" value="MDC0716559.1"/>
    <property type="molecule type" value="Genomic_DNA"/>
</dbReference>
<dbReference type="PANTHER" id="PTHR11739">
    <property type="entry name" value="CITRATE SYNTHASE"/>
    <property type="match status" value="1"/>
</dbReference>
<evidence type="ECO:0000256" key="5">
    <source>
        <dbReference type="PIRNR" id="PIRNR001369"/>
    </source>
</evidence>
<comment type="similarity">
    <text evidence="2 5">Belongs to the citrate synthase family.</text>
</comment>
<keyword evidence="3 5" id="KW-0808">Transferase</keyword>
<dbReference type="Gene3D" id="1.10.580.10">
    <property type="entry name" value="Citrate Synthase, domain 1"/>
    <property type="match status" value="1"/>
</dbReference>
<proteinExistence type="inferred from homology"/>
<keyword evidence="6" id="KW-0012">Acyltransferase</keyword>
<dbReference type="InterPro" id="IPR016142">
    <property type="entry name" value="Citrate_synth-like_lrg_a-sub"/>
</dbReference>
<comment type="catalytic activity">
    <reaction evidence="4">
        <text>oxaloacetate + acetyl-CoA + H2O = citrate + CoA + H(+)</text>
        <dbReference type="Rhea" id="RHEA:16845"/>
        <dbReference type="ChEBI" id="CHEBI:15377"/>
        <dbReference type="ChEBI" id="CHEBI:15378"/>
        <dbReference type="ChEBI" id="CHEBI:16452"/>
        <dbReference type="ChEBI" id="CHEBI:16947"/>
        <dbReference type="ChEBI" id="CHEBI:57287"/>
        <dbReference type="ChEBI" id="CHEBI:57288"/>
        <dbReference type="EC" id="2.3.3.16"/>
    </reaction>
</comment>
<dbReference type="PANTHER" id="PTHR11739:SF23">
    <property type="entry name" value="CITRATE SYNTHASE 2-RELATED"/>
    <property type="match status" value="1"/>
</dbReference>
<comment type="pathway">
    <text evidence="1">Carbohydrate metabolism; tricarboxylic acid cycle; isocitrate from oxaloacetate: step 1/2.</text>
</comment>